<proteinExistence type="predicted"/>
<gene>
    <name evidence="2" type="ORF">LNQ82_07435</name>
</gene>
<keyword evidence="1" id="KW-1133">Transmembrane helix</keyword>
<dbReference type="Proteomes" id="UP001056819">
    <property type="component" value="Chromosome"/>
</dbReference>
<name>A0AAE9KZH1_9NEIS</name>
<sequence length="218" mass="25439">MEDWIGSFINFIFDKINKIFPRINLPKIDFSKWTNEIFAFIREEMPPIIYRTIVLIISVILASFFKTDINFYELFLSFISLKYHSFIPLLMGSLAILFLIFGKKISGKAKGLIEAVIAFLVSISVVYFLSLISFIIFGVFNVEDVGYELYFMVISGLYVALYLQLGMLNLLKFLLHERGERNKAAEKLRKELKEITVIRFKELWHNLKTIGYSKTKDD</sequence>
<accession>A0AAE9KZH1</accession>
<protein>
    <submittedName>
        <fullName evidence="2">Uncharacterized protein</fullName>
    </submittedName>
</protein>
<evidence type="ECO:0000313" key="3">
    <source>
        <dbReference type="Proteomes" id="UP001056819"/>
    </source>
</evidence>
<keyword evidence="1" id="KW-0472">Membrane</keyword>
<feature type="transmembrane region" description="Helical" evidence="1">
    <location>
        <begin position="48"/>
        <end position="65"/>
    </location>
</feature>
<feature type="transmembrane region" description="Helical" evidence="1">
    <location>
        <begin position="113"/>
        <end position="137"/>
    </location>
</feature>
<keyword evidence="1" id="KW-0812">Transmembrane</keyword>
<dbReference type="AlphaFoldDB" id="A0AAE9KZH1"/>
<organism evidence="2 3">
    <name type="scientific">Conchiformibius steedae DSM 2580</name>
    <dbReference type="NCBI Taxonomy" id="1121352"/>
    <lineage>
        <taxon>Bacteria</taxon>
        <taxon>Pseudomonadati</taxon>
        <taxon>Pseudomonadota</taxon>
        <taxon>Betaproteobacteria</taxon>
        <taxon>Neisseriales</taxon>
        <taxon>Neisseriaceae</taxon>
        <taxon>Conchiformibius</taxon>
    </lineage>
</organism>
<feature type="transmembrane region" description="Helical" evidence="1">
    <location>
        <begin position="85"/>
        <end position="101"/>
    </location>
</feature>
<dbReference type="RefSeq" id="WP_027022469.1">
    <property type="nucleotide sequence ID" value="NZ_CP097501.1"/>
</dbReference>
<reference evidence="2" key="1">
    <citation type="submission" date="2022-05" db="EMBL/GenBank/DDBJ databases">
        <title>Alysiella filiformis genome sequencing.</title>
        <authorList>
            <person name="Viehboeck T."/>
        </authorList>
    </citation>
    <scope>NUCLEOTIDE SEQUENCE</scope>
    <source>
        <strain evidence="2">DSM 2580</strain>
    </source>
</reference>
<evidence type="ECO:0000256" key="1">
    <source>
        <dbReference type="SAM" id="Phobius"/>
    </source>
</evidence>
<evidence type="ECO:0000313" key="2">
    <source>
        <dbReference type="EMBL" id="URD67029.1"/>
    </source>
</evidence>
<dbReference type="EMBL" id="CP097501">
    <property type="protein sequence ID" value="URD67029.1"/>
    <property type="molecule type" value="Genomic_DNA"/>
</dbReference>
<feature type="transmembrane region" description="Helical" evidence="1">
    <location>
        <begin position="149"/>
        <end position="171"/>
    </location>
</feature>